<evidence type="ECO:0000256" key="5">
    <source>
        <dbReference type="ARBA" id="ARBA00022679"/>
    </source>
</evidence>
<comment type="catalytic activity">
    <reaction evidence="1">
        <text>ATP + protein L-histidine = ADP + protein N-phospho-L-histidine.</text>
        <dbReference type="EC" id="2.7.13.3"/>
    </reaction>
</comment>
<evidence type="ECO:0000256" key="9">
    <source>
        <dbReference type="ARBA" id="ARBA00023136"/>
    </source>
</evidence>
<dbReference type="RefSeq" id="WP_253717647.1">
    <property type="nucleotide sequence ID" value="NZ_CP051522.1"/>
</dbReference>
<proteinExistence type="predicted"/>
<keyword evidence="6 10" id="KW-0812">Transmembrane</keyword>
<feature type="domain" description="Histidine kinase" evidence="11">
    <location>
        <begin position="144"/>
        <end position="353"/>
    </location>
</feature>
<dbReference type="GO" id="GO:0016036">
    <property type="term" value="P:cellular response to phosphate starvation"/>
    <property type="evidence" value="ECO:0007669"/>
    <property type="project" value="TreeGrafter"/>
</dbReference>
<protein>
    <recommendedName>
        <fullName evidence="3">histidine kinase</fullName>
        <ecNumber evidence="3">2.7.13.3</ecNumber>
    </recommendedName>
</protein>
<dbReference type="Gene3D" id="3.30.565.10">
    <property type="entry name" value="Histidine kinase-like ATPase, C-terminal domain"/>
    <property type="match status" value="1"/>
</dbReference>
<dbReference type="InterPro" id="IPR036890">
    <property type="entry name" value="HATPase_C_sf"/>
</dbReference>
<evidence type="ECO:0000256" key="6">
    <source>
        <dbReference type="ARBA" id="ARBA00022692"/>
    </source>
</evidence>
<dbReference type="InterPro" id="IPR050351">
    <property type="entry name" value="BphY/WalK/GraS-like"/>
</dbReference>
<dbReference type="EC" id="2.7.13.3" evidence="3"/>
<gene>
    <name evidence="12" type="ORF">E4N86_09510</name>
</gene>
<dbReference type="EMBL" id="CP051635">
    <property type="protein sequence ID" value="UTD00922.1"/>
    <property type="molecule type" value="Genomic_DNA"/>
</dbReference>
<accession>A0A9Q9BHB2</accession>
<keyword evidence="4" id="KW-1003">Cell membrane</keyword>
<keyword evidence="7 12" id="KW-0418">Kinase</keyword>
<dbReference type="PROSITE" id="PS50109">
    <property type="entry name" value="HIS_KIN"/>
    <property type="match status" value="1"/>
</dbReference>
<comment type="subcellular location">
    <subcellularLocation>
        <location evidence="2">Cell membrane</location>
        <topology evidence="2">Multi-pass membrane protein</topology>
    </subcellularLocation>
</comment>
<evidence type="ECO:0000313" key="13">
    <source>
        <dbReference type="Proteomes" id="UP001056981"/>
    </source>
</evidence>
<evidence type="ECO:0000256" key="8">
    <source>
        <dbReference type="ARBA" id="ARBA00022989"/>
    </source>
</evidence>
<dbReference type="PANTHER" id="PTHR45453:SF2">
    <property type="entry name" value="HISTIDINE KINASE"/>
    <property type="match status" value="1"/>
</dbReference>
<evidence type="ECO:0000259" key="11">
    <source>
        <dbReference type="PROSITE" id="PS50109"/>
    </source>
</evidence>
<keyword evidence="9 10" id="KW-0472">Membrane</keyword>
<dbReference type="GO" id="GO:0000155">
    <property type="term" value="F:phosphorelay sensor kinase activity"/>
    <property type="evidence" value="ECO:0007669"/>
    <property type="project" value="TreeGrafter"/>
</dbReference>
<dbReference type="GO" id="GO:0005886">
    <property type="term" value="C:plasma membrane"/>
    <property type="evidence" value="ECO:0007669"/>
    <property type="project" value="UniProtKB-SubCell"/>
</dbReference>
<organism evidence="12 13">
    <name type="scientific">Treponema denticola</name>
    <dbReference type="NCBI Taxonomy" id="158"/>
    <lineage>
        <taxon>Bacteria</taxon>
        <taxon>Pseudomonadati</taxon>
        <taxon>Spirochaetota</taxon>
        <taxon>Spirochaetia</taxon>
        <taxon>Spirochaetales</taxon>
        <taxon>Treponemataceae</taxon>
        <taxon>Treponema</taxon>
    </lineage>
</organism>
<sequence>MNITETGKLKLSVIIKSFFKDNFLFIFVPFLLIFLQVLILYLSNAETGLVSYISSLSISILIIFFILKFIFYYRKIKNYFDLVEQYEVNSGSSFFEDEEFENRFDLSLSQIISLKKIKKIILEREVSIYNNRKMLTDQNDYFSLWIHQIKTPITSINILLQNMNSSKDEVFEIKKALLSIDNYTQMALHYLKLQRPDKDLDFLKFNLNEVLQNIFRKYRSIFIYKNIELNYKPCDLNIISDPVLFELMIEQIISNSLKYCGIDGKRGMLSIHIENQNPSVLIIEDNGIGISPSDLPKIFDKGYSGLNGRLSEKATGLGLYLAREISERLGCTLTINSLQGEWTRAEVKLGTETSIDLFDNPVVEQV</sequence>
<name>A0A9Q9BHB2_TREDN</name>
<dbReference type="SMART" id="SM00387">
    <property type="entry name" value="HATPase_c"/>
    <property type="match status" value="1"/>
</dbReference>
<evidence type="ECO:0000313" key="12">
    <source>
        <dbReference type="EMBL" id="UTD00922.1"/>
    </source>
</evidence>
<evidence type="ECO:0000256" key="2">
    <source>
        <dbReference type="ARBA" id="ARBA00004651"/>
    </source>
</evidence>
<evidence type="ECO:0000256" key="4">
    <source>
        <dbReference type="ARBA" id="ARBA00022475"/>
    </source>
</evidence>
<evidence type="ECO:0000256" key="1">
    <source>
        <dbReference type="ARBA" id="ARBA00000085"/>
    </source>
</evidence>
<dbReference type="GO" id="GO:0004721">
    <property type="term" value="F:phosphoprotein phosphatase activity"/>
    <property type="evidence" value="ECO:0007669"/>
    <property type="project" value="TreeGrafter"/>
</dbReference>
<evidence type="ECO:0000256" key="10">
    <source>
        <dbReference type="SAM" id="Phobius"/>
    </source>
</evidence>
<dbReference type="PANTHER" id="PTHR45453">
    <property type="entry name" value="PHOSPHATE REGULON SENSOR PROTEIN PHOR"/>
    <property type="match status" value="1"/>
</dbReference>
<evidence type="ECO:0000256" key="3">
    <source>
        <dbReference type="ARBA" id="ARBA00012438"/>
    </source>
</evidence>
<evidence type="ECO:0000256" key="7">
    <source>
        <dbReference type="ARBA" id="ARBA00022777"/>
    </source>
</evidence>
<dbReference type="AlphaFoldDB" id="A0A9Q9BHB2"/>
<dbReference type="InterPro" id="IPR005467">
    <property type="entry name" value="His_kinase_dom"/>
</dbReference>
<reference evidence="12" key="1">
    <citation type="submission" date="2020-04" db="EMBL/GenBank/DDBJ databases">
        <title>Comparative genomics of oral phylogroup-2 Treponema strains.</title>
        <authorList>
            <person name="Zeng H."/>
            <person name="Chan Y.K."/>
            <person name="Watt R.M."/>
        </authorList>
    </citation>
    <scope>NUCLEOTIDE SEQUENCE</scope>
    <source>
        <strain evidence="12">OMZ 905</strain>
    </source>
</reference>
<keyword evidence="5" id="KW-0808">Transferase</keyword>
<dbReference type="Proteomes" id="UP001056981">
    <property type="component" value="Chromosome"/>
</dbReference>
<dbReference type="SUPFAM" id="SSF55874">
    <property type="entry name" value="ATPase domain of HSP90 chaperone/DNA topoisomerase II/histidine kinase"/>
    <property type="match status" value="1"/>
</dbReference>
<keyword evidence="8 10" id="KW-1133">Transmembrane helix</keyword>
<feature type="transmembrane region" description="Helical" evidence="10">
    <location>
        <begin position="23"/>
        <end position="43"/>
    </location>
</feature>
<feature type="transmembrane region" description="Helical" evidence="10">
    <location>
        <begin position="49"/>
        <end position="71"/>
    </location>
</feature>
<dbReference type="Pfam" id="PF02518">
    <property type="entry name" value="HATPase_c"/>
    <property type="match status" value="1"/>
</dbReference>
<dbReference type="InterPro" id="IPR003594">
    <property type="entry name" value="HATPase_dom"/>
</dbReference>